<evidence type="ECO:0000313" key="3">
    <source>
        <dbReference type="Proteomes" id="UP000198858"/>
    </source>
</evidence>
<keyword evidence="3" id="KW-1185">Reference proteome</keyword>
<dbReference type="AlphaFoldDB" id="A0A1H1LQF1"/>
<dbReference type="PANTHER" id="PTHR37309">
    <property type="entry name" value="SLR0284 PROTEIN"/>
    <property type="match status" value="1"/>
</dbReference>
<reference evidence="2 3" key="1">
    <citation type="submission" date="2016-10" db="EMBL/GenBank/DDBJ databases">
        <authorList>
            <person name="Varghese N."/>
            <person name="Submissions S."/>
        </authorList>
    </citation>
    <scope>NUCLEOTIDE SEQUENCE [LARGE SCALE GENOMIC DNA]</scope>
    <source>
        <strain evidence="2 3">Mar_2010_102</strain>
    </source>
</reference>
<dbReference type="EMBL" id="LT629745">
    <property type="protein sequence ID" value="SDR76542.1"/>
    <property type="molecule type" value="Genomic_DNA"/>
</dbReference>
<sequence>MKFILRLLLTALAVVILAKVLPGVSVDSYWTAVIVALVLALLNFIVKPLLVLFTLPVTILTLGLFLLVINAIIIFMADGFVSGFDVDGWFIAIIFSLLLSLVQSLLFSILKSD</sequence>
<feature type="transmembrane region" description="Helical" evidence="1">
    <location>
        <begin position="89"/>
        <end position="110"/>
    </location>
</feature>
<keyword evidence="1" id="KW-0812">Transmembrane</keyword>
<name>A0A1H1LQF1_9FLAO</name>
<evidence type="ECO:0000313" key="2">
    <source>
        <dbReference type="EMBL" id="SDR76542.1"/>
    </source>
</evidence>
<dbReference type="RefSeq" id="WP_026933467.1">
    <property type="nucleotide sequence ID" value="NZ_LT629745.1"/>
</dbReference>
<dbReference type="STRING" id="1250231.SAMN04488552_0928"/>
<dbReference type="PANTHER" id="PTHR37309:SF1">
    <property type="entry name" value="SLR0284 PROTEIN"/>
    <property type="match status" value="1"/>
</dbReference>
<keyword evidence="1" id="KW-0472">Membrane</keyword>
<proteinExistence type="predicted"/>
<organism evidence="2 3">
    <name type="scientific">Christiangramia echinicola</name>
    <dbReference type="NCBI Taxonomy" id="279359"/>
    <lineage>
        <taxon>Bacteria</taxon>
        <taxon>Pseudomonadati</taxon>
        <taxon>Bacteroidota</taxon>
        <taxon>Flavobacteriia</taxon>
        <taxon>Flavobacteriales</taxon>
        <taxon>Flavobacteriaceae</taxon>
        <taxon>Christiangramia</taxon>
    </lineage>
</organism>
<keyword evidence="1" id="KW-1133">Transmembrane helix</keyword>
<feature type="transmembrane region" description="Helical" evidence="1">
    <location>
        <begin position="53"/>
        <end position="77"/>
    </location>
</feature>
<gene>
    <name evidence="2" type="ORF">SAMN04488552_0928</name>
</gene>
<evidence type="ECO:0000256" key="1">
    <source>
        <dbReference type="SAM" id="Phobius"/>
    </source>
</evidence>
<accession>A0A1H1LQF1</accession>
<protein>
    <submittedName>
        <fullName evidence="2">Putative membrane protein</fullName>
    </submittedName>
</protein>
<dbReference type="Proteomes" id="UP000198858">
    <property type="component" value="Chromosome I"/>
</dbReference>
<dbReference type="Pfam" id="PF04020">
    <property type="entry name" value="Phage_holin_4_2"/>
    <property type="match status" value="1"/>
</dbReference>
<dbReference type="InterPro" id="IPR007165">
    <property type="entry name" value="Phage_holin_4_2"/>
</dbReference>
<feature type="transmembrane region" description="Helical" evidence="1">
    <location>
        <begin position="28"/>
        <end position="46"/>
    </location>
</feature>